<accession>A0AAV7KAB7</accession>
<dbReference type="AlphaFoldDB" id="A0AAV7KAB7"/>
<dbReference type="Proteomes" id="UP001165289">
    <property type="component" value="Unassembled WGS sequence"/>
</dbReference>
<evidence type="ECO:0000313" key="2">
    <source>
        <dbReference type="Proteomes" id="UP001165289"/>
    </source>
</evidence>
<reference evidence="1 2" key="1">
    <citation type="journal article" date="2023" name="BMC Biol.">
        <title>The compact genome of the sponge Oopsacas minuta (Hexactinellida) is lacking key metazoan core genes.</title>
        <authorList>
            <person name="Santini S."/>
            <person name="Schenkelaars Q."/>
            <person name="Jourda C."/>
            <person name="Duchesne M."/>
            <person name="Belahbib H."/>
            <person name="Rocher C."/>
            <person name="Selva M."/>
            <person name="Riesgo A."/>
            <person name="Vervoort M."/>
            <person name="Leys S.P."/>
            <person name="Kodjabachian L."/>
            <person name="Le Bivic A."/>
            <person name="Borchiellini C."/>
            <person name="Claverie J.M."/>
            <person name="Renard E."/>
        </authorList>
    </citation>
    <scope>NUCLEOTIDE SEQUENCE [LARGE SCALE GENOMIC DNA]</scope>
    <source>
        <strain evidence="1">SPO-2</strain>
    </source>
</reference>
<comment type="caution">
    <text evidence="1">The sequence shown here is derived from an EMBL/GenBank/DDBJ whole genome shotgun (WGS) entry which is preliminary data.</text>
</comment>
<evidence type="ECO:0000313" key="1">
    <source>
        <dbReference type="EMBL" id="KAI6658417.1"/>
    </source>
</evidence>
<protein>
    <submittedName>
        <fullName evidence="1">Uncharacterized protein</fullName>
    </submittedName>
</protein>
<gene>
    <name evidence="1" type="ORF">LOD99_15219</name>
</gene>
<dbReference type="EMBL" id="JAKMXF010000088">
    <property type="protein sequence ID" value="KAI6658417.1"/>
    <property type="molecule type" value="Genomic_DNA"/>
</dbReference>
<keyword evidence="2" id="KW-1185">Reference proteome</keyword>
<sequence length="111" mass="12237">MGSHLDDSIGVKRKLYVSLCYKPDARAPRLGSILGPAGTENGATRASTLSIAENGTQVIQHSILIGYRHSVMTNISSYMVLSLSSLCFKMDDRREIYWLLSSKIDNCKSIL</sequence>
<proteinExistence type="predicted"/>
<name>A0AAV7KAB7_9METZ</name>
<organism evidence="1 2">
    <name type="scientific">Oopsacas minuta</name>
    <dbReference type="NCBI Taxonomy" id="111878"/>
    <lineage>
        <taxon>Eukaryota</taxon>
        <taxon>Metazoa</taxon>
        <taxon>Porifera</taxon>
        <taxon>Hexactinellida</taxon>
        <taxon>Hexasterophora</taxon>
        <taxon>Lyssacinosida</taxon>
        <taxon>Leucopsacidae</taxon>
        <taxon>Oopsacas</taxon>
    </lineage>
</organism>